<dbReference type="AlphaFoldDB" id="A0A1I5XX84"/>
<proteinExistence type="predicted"/>
<dbReference type="AntiFam" id="ANF00178">
    <property type="entry name" value="Shadow ORF (opposite dhbF)"/>
</dbReference>
<dbReference type="Proteomes" id="UP000183413">
    <property type="component" value="Unassembled WGS sequence"/>
</dbReference>
<feature type="non-terminal residue" evidence="2">
    <location>
        <position position="76"/>
    </location>
</feature>
<evidence type="ECO:0000256" key="1">
    <source>
        <dbReference type="SAM" id="MobiDB-lite"/>
    </source>
</evidence>
<reference evidence="2 3" key="1">
    <citation type="submission" date="2016-10" db="EMBL/GenBank/DDBJ databases">
        <authorList>
            <person name="de Groot N.N."/>
        </authorList>
    </citation>
    <scope>NUCLEOTIDE SEQUENCE [LARGE SCALE GENOMIC DNA]</scope>
    <source>
        <strain evidence="2 3">DSM 43067</strain>
    </source>
</reference>
<organism evidence="2 3">
    <name type="scientific">Actinomadura madurae</name>
    <dbReference type="NCBI Taxonomy" id="1993"/>
    <lineage>
        <taxon>Bacteria</taxon>
        <taxon>Bacillati</taxon>
        <taxon>Actinomycetota</taxon>
        <taxon>Actinomycetes</taxon>
        <taxon>Streptosporangiales</taxon>
        <taxon>Thermomonosporaceae</taxon>
        <taxon>Actinomadura</taxon>
    </lineage>
</organism>
<dbReference type="InParanoid" id="A0A1I5XX84"/>
<feature type="compositionally biased region" description="Polar residues" evidence="1">
    <location>
        <begin position="1"/>
        <end position="15"/>
    </location>
</feature>
<name>A0A1I5XX84_9ACTN</name>
<evidence type="ECO:0000313" key="3">
    <source>
        <dbReference type="Proteomes" id="UP000183413"/>
    </source>
</evidence>
<gene>
    <name evidence="2" type="ORF">SAMN04489713_128100</name>
</gene>
<dbReference type="EMBL" id="FOVH01000028">
    <property type="protein sequence ID" value="SFQ36563.1"/>
    <property type="molecule type" value="Genomic_DNA"/>
</dbReference>
<evidence type="ECO:0000313" key="2">
    <source>
        <dbReference type="EMBL" id="SFQ36563.1"/>
    </source>
</evidence>
<sequence length="76" mass="8551">MIRQHQSNRLTQPSRIASGLRGGHDVPDQSPVTATILTRDNDRLRDPRLPCEHRLDLARLDAESPDLDLVIDTADE</sequence>
<protein>
    <submittedName>
        <fullName evidence="2">Uncharacterized protein</fullName>
    </submittedName>
</protein>
<feature type="region of interest" description="Disordered" evidence="1">
    <location>
        <begin position="1"/>
        <end position="47"/>
    </location>
</feature>
<accession>A0A1I5XX84</accession>
<keyword evidence="3" id="KW-1185">Reference proteome</keyword>